<organism evidence="6 7">
    <name type="scientific">Nonomuraea africana</name>
    <dbReference type="NCBI Taxonomy" id="46171"/>
    <lineage>
        <taxon>Bacteria</taxon>
        <taxon>Bacillati</taxon>
        <taxon>Actinomycetota</taxon>
        <taxon>Actinomycetes</taxon>
        <taxon>Streptosporangiales</taxon>
        <taxon>Streptosporangiaceae</taxon>
        <taxon>Nonomuraea</taxon>
    </lineage>
</organism>
<dbReference type="EMBL" id="JADBEF010000001">
    <property type="protein sequence ID" value="MBE1564608.1"/>
    <property type="molecule type" value="Genomic_DNA"/>
</dbReference>
<keyword evidence="1" id="KW-0805">Transcription regulation</keyword>
<feature type="region of interest" description="Disordered" evidence="4">
    <location>
        <begin position="324"/>
        <end position="346"/>
    </location>
</feature>
<evidence type="ECO:0000256" key="3">
    <source>
        <dbReference type="ARBA" id="ARBA00023163"/>
    </source>
</evidence>
<dbReference type="PRINTS" id="PR00032">
    <property type="entry name" value="HTHARAC"/>
</dbReference>
<proteinExistence type="predicted"/>
<keyword evidence="2" id="KW-0238">DNA-binding</keyword>
<dbReference type="Pfam" id="PF14525">
    <property type="entry name" value="AraC_binding_2"/>
    <property type="match status" value="1"/>
</dbReference>
<dbReference type="RefSeq" id="WP_192778957.1">
    <property type="nucleotide sequence ID" value="NZ_BAAASY010000031.1"/>
</dbReference>
<sequence>MAVLIRTRDVPAARRHDAWRSIVCDTLGPLDLRIDPDAPLRGEIDAGQLGPVGVGRVRTSTPHSVHRTPGLIRRDSPALYRVVLAMSGGLVLTQDGRSARLDRGQFAIYDFGRPYELAYRSAVHLAVFSLPHEMLSLPFDSVAKLTAVPIETDGGSGALAAPLLRRVAVDLETYQPASAARLSTVVMDLITTAVAERADQAESLSAESQARMLLLNIHSFIEERLGLPDLDPGTVAAAHHISLRQLHRLFETQDTTVAAWIRHRRLERCRKDLADPAFHHVSVSSIASRWGLADSAHFSRLFRHTYGMPPAEYRRARLMPPAGKTWHGKSICRHQEPSQAGAGSAD</sequence>
<dbReference type="InterPro" id="IPR050204">
    <property type="entry name" value="AraC_XylS_family_regulators"/>
</dbReference>
<dbReference type="SUPFAM" id="SSF46689">
    <property type="entry name" value="Homeodomain-like"/>
    <property type="match status" value="1"/>
</dbReference>
<dbReference type="SMART" id="SM00342">
    <property type="entry name" value="HTH_ARAC"/>
    <property type="match status" value="1"/>
</dbReference>
<comment type="caution">
    <text evidence="6">The sequence shown here is derived from an EMBL/GenBank/DDBJ whole genome shotgun (WGS) entry which is preliminary data.</text>
</comment>
<dbReference type="PANTHER" id="PTHR46796">
    <property type="entry name" value="HTH-TYPE TRANSCRIPTIONAL ACTIVATOR RHAS-RELATED"/>
    <property type="match status" value="1"/>
</dbReference>
<keyword evidence="7" id="KW-1185">Reference proteome</keyword>
<dbReference type="InterPro" id="IPR018060">
    <property type="entry name" value="HTH_AraC"/>
</dbReference>
<evidence type="ECO:0000256" key="2">
    <source>
        <dbReference type="ARBA" id="ARBA00023125"/>
    </source>
</evidence>
<dbReference type="Pfam" id="PF12833">
    <property type="entry name" value="HTH_18"/>
    <property type="match status" value="1"/>
</dbReference>
<evidence type="ECO:0000256" key="1">
    <source>
        <dbReference type="ARBA" id="ARBA00023015"/>
    </source>
</evidence>
<reference evidence="6 7" key="1">
    <citation type="submission" date="2020-10" db="EMBL/GenBank/DDBJ databases">
        <title>Sequencing the genomes of 1000 actinobacteria strains.</title>
        <authorList>
            <person name="Klenk H.-P."/>
        </authorList>
    </citation>
    <scope>NUCLEOTIDE SEQUENCE [LARGE SCALE GENOMIC DNA]</scope>
    <source>
        <strain evidence="6 7">DSM 43748</strain>
    </source>
</reference>
<dbReference type="InterPro" id="IPR020449">
    <property type="entry name" value="Tscrpt_reg_AraC-type_HTH"/>
</dbReference>
<dbReference type="Proteomes" id="UP000661607">
    <property type="component" value="Unassembled WGS sequence"/>
</dbReference>
<protein>
    <submittedName>
        <fullName evidence="6">AraC-like DNA-binding protein</fullName>
    </submittedName>
</protein>
<evidence type="ECO:0000313" key="6">
    <source>
        <dbReference type="EMBL" id="MBE1564608.1"/>
    </source>
</evidence>
<evidence type="ECO:0000313" key="7">
    <source>
        <dbReference type="Proteomes" id="UP000661607"/>
    </source>
</evidence>
<evidence type="ECO:0000256" key="4">
    <source>
        <dbReference type="SAM" id="MobiDB-lite"/>
    </source>
</evidence>
<dbReference type="InterPro" id="IPR009057">
    <property type="entry name" value="Homeodomain-like_sf"/>
</dbReference>
<evidence type="ECO:0000259" key="5">
    <source>
        <dbReference type="PROSITE" id="PS01124"/>
    </source>
</evidence>
<name>A0ABR9KRF7_9ACTN</name>
<dbReference type="Gene3D" id="1.10.10.60">
    <property type="entry name" value="Homeodomain-like"/>
    <property type="match status" value="1"/>
</dbReference>
<dbReference type="PANTHER" id="PTHR46796:SF6">
    <property type="entry name" value="ARAC SUBFAMILY"/>
    <property type="match status" value="1"/>
</dbReference>
<dbReference type="PROSITE" id="PS01124">
    <property type="entry name" value="HTH_ARAC_FAMILY_2"/>
    <property type="match status" value="1"/>
</dbReference>
<keyword evidence="3" id="KW-0804">Transcription</keyword>
<gene>
    <name evidence="6" type="ORF">H4W81_007387</name>
</gene>
<feature type="domain" description="HTH araC/xylS-type" evidence="5">
    <location>
        <begin position="215"/>
        <end position="316"/>
    </location>
</feature>
<dbReference type="InterPro" id="IPR035418">
    <property type="entry name" value="AraC-bd_2"/>
</dbReference>
<accession>A0ABR9KRF7</accession>